<keyword evidence="1" id="KW-0472">Membrane</keyword>
<reference evidence="2" key="1">
    <citation type="submission" date="2009-01" db="EMBL/GenBank/DDBJ databases">
        <title>Complete sequence of plasmid1 of Arthrobacter chlorophenolicus A6.</title>
        <authorList>
            <consortium name="US DOE Joint Genome Institute"/>
            <person name="Lucas S."/>
            <person name="Copeland A."/>
            <person name="Lapidus A."/>
            <person name="Glavina del Rio T."/>
            <person name="Tice H."/>
            <person name="Bruce D."/>
            <person name="Goodwin L."/>
            <person name="Pitluck S."/>
            <person name="Goltsman E."/>
            <person name="Clum A."/>
            <person name="Larimer F."/>
            <person name="Land M."/>
            <person name="Hauser L."/>
            <person name="Kyrpides N."/>
            <person name="Mikhailova N."/>
            <person name="Jansson J."/>
            <person name="Richardson P."/>
        </authorList>
    </citation>
    <scope>NUCLEOTIDE SEQUENCE [LARGE SCALE GENOMIC DNA]</scope>
    <source>
        <strain evidence="2">A6</strain>
        <plasmid evidence="2">pACHL01</plasmid>
    </source>
</reference>
<sequence>MRTRKALQILILASALAIGISQPVFNGLSLLALLALPTVFLLQPSALLRFRRPVLRIVK</sequence>
<evidence type="ECO:0000256" key="1">
    <source>
        <dbReference type="SAM" id="Phobius"/>
    </source>
</evidence>
<dbReference type="KEGG" id="ach:Achl_4113"/>
<protein>
    <submittedName>
        <fullName evidence="2">Uncharacterized protein</fullName>
    </submittedName>
</protein>
<dbReference type="EMBL" id="CP001342">
    <property type="protein sequence ID" value="ACL42064.1"/>
    <property type="molecule type" value="Genomic_DNA"/>
</dbReference>
<keyword evidence="2" id="KW-0614">Plasmid</keyword>
<keyword evidence="1" id="KW-1133">Transmembrane helix</keyword>
<name>B8HI17_PSECP</name>
<dbReference type="AlphaFoldDB" id="B8HI17"/>
<gene>
    <name evidence="2" type="ordered locus">Achl_4113</name>
</gene>
<keyword evidence="3" id="KW-1185">Reference proteome</keyword>
<organism evidence="2 3">
    <name type="scientific">Pseudarthrobacter chlorophenolicus (strain ATCC 700700 / DSM 12829 / CIP 107037 / JCM 12360 / KCTC 9906 / NCIMB 13794 / A6)</name>
    <name type="common">Arthrobacter chlorophenolicus</name>
    <dbReference type="NCBI Taxonomy" id="452863"/>
    <lineage>
        <taxon>Bacteria</taxon>
        <taxon>Bacillati</taxon>
        <taxon>Actinomycetota</taxon>
        <taxon>Actinomycetes</taxon>
        <taxon>Micrococcales</taxon>
        <taxon>Micrococcaceae</taxon>
        <taxon>Pseudarthrobacter</taxon>
    </lineage>
</organism>
<dbReference type="Proteomes" id="UP000002505">
    <property type="component" value="Plasmid pACHL01"/>
</dbReference>
<proteinExistence type="predicted"/>
<accession>B8HI17</accession>
<dbReference type="HOGENOM" id="CLU_2950153_0_0_11"/>
<keyword evidence="1" id="KW-0812">Transmembrane</keyword>
<geneLocation type="plasmid" evidence="2 3">
    <name>pACHL01</name>
</geneLocation>
<feature type="transmembrane region" description="Helical" evidence="1">
    <location>
        <begin position="31"/>
        <end position="50"/>
    </location>
</feature>
<dbReference type="RefSeq" id="WP_012623081.1">
    <property type="nucleotide sequence ID" value="NC_011879.1"/>
</dbReference>
<evidence type="ECO:0000313" key="3">
    <source>
        <dbReference type="Proteomes" id="UP000002505"/>
    </source>
</evidence>
<evidence type="ECO:0000313" key="2">
    <source>
        <dbReference type="EMBL" id="ACL42064.1"/>
    </source>
</evidence>